<gene>
    <name evidence="3" type="ORF">MVEN_00955800</name>
</gene>
<sequence length="518" mass="58874">MAESLHSCPKCSHVFSLSDLHLPPLAPTVVSSDILETNDPPLESQIPLLQDFISRGRARMTALDAEIALMRSSLDKLLEEKDELDVEIWMHEGSLSLLRRIPPEIMSHIFAFTLPPHHFDEPAPWTASAVCRRWREIVVPQRSFWTFIDYNSSFNPPLRLDHHRFVNRFRLNTQLSRSLPLPLNVNFTVDPNWGTEDFRMMHLLLWHAPRWGAVTISGSNTLYRHIRSYFPDQFPLLRELTIEFDYEGVIPTFDMFFNAPLLQRAVVNQSLLSRPLQIVLPWSQLLRYAGSSSWNGHLDGLESAKNLVDCCLDIHETSALPETPILLPRLLRLSLSNSRFLGCLETPALLELYCDYAGSVHSFLRQQVCNLDKLVMWGSSSPMDQLLVAADPTTLTRIVEAVPTITTLAVLFPLPGEFTSDFCWRPSLAPALEYLLAFSSDPASGLDQSRFVQAVESRRQGGRLKSVKLYGPQLPPAILDRIQLLRAQGMDFVVSDLSNWHLVMQDAVPPEFRIKFTN</sequence>
<feature type="domain" description="F-box" evidence="2">
    <location>
        <begin position="99"/>
        <end position="148"/>
    </location>
</feature>
<evidence type="ECO:0000256" key="1">
    <source>
        <dbReference type="SAM" id="Coils"/>
    </source>
</evidence>
<name>A0A8H6YAL9_9AGAR</name>
<evidence type="ECO:0000259" key="2">
    <source>
        <dbReference type="Pfam" id="PF12937"/>
    </source>
</evidence>
<dbReference type="SUPFAM" id="SSF81383">
    <property type="entry name" value="F-box domain"/>
    <property type="match status" value="1"/>
</dbReference>
<dbReference type="Pfam" id="PF12937">
    <property type="entry name" value="F-box-like"/>
    <property type="match status" value="1"/>
</dbReference>
<dbReference type="InterPro" id="IPR001810">
    <property type="entry name" value="F-box_dom"/>
</dbReference>
<evidence type="ECO:0000313" key="4">
    <source>
        <dbReference type="Proteomes" id="UP000620124"/>
    </source>
</evidence>
<keyword evidence="1" id="KW-0175">Coiled coil</keyword>
<comment type="caution">
    <text evidence="3">The sequence shown here is derived from an EMBL/GenBank/DDBJ whole genome shotgun (WGS) entry which is preliminary data.</text>
</comment>
<organism evidence="3 4">
    <name type="scientific">Mycena venus</name>
    <dbReference type="NCBI Taxonomy" id="2733690"/>
    <lineage>
        <taxon>Eukaryota</taxon>
        <taxon>Fungi</taxon>
        <taxon>Dikarya</taxon>
        <taxon>Basidiomycota</taxon>
        <taxon>Agaricomycotina</taxon>
        <taxon>Agaricomycetes</taxon>
        <taxon>Agaricomycetidae</taxon>
        <taxon>Agaricales</taxon>
        <taxon>Marasmiineae</taxon>
        <taxon>Mycenaceae</taxon>
        <taxon>Mycena</taxon>
    </lineage>
</organism>
<dbReference type="EMBL" id="JACAZI010000007">
    <property type="protein sequence ID" value="KAF7356243.1"/>
    <property type="molecule type" value="Genomic_DNA"/>
</dbReference>
<dbReference type="Gene3D" id="1.20.1280.50">
    <property type="match status" value="1"/>
</dbReference>
<keyword evidence="4" id="KW-1185">Reference proteome</keyword>
<feature type="coiled-coil region" evidence="1">
    <location>
        <begin position="60"/>
        <end position="87"/>
    </location>
</feature>
<dbReference type="InterPro" id="IPR036047">
    <property type="entry name" value="F-box-like_dom_sf"/>
</dbReference>
<dbReference type="Proteomes" id="UP000620124">
    <property type="component" value="Unassembled WGS sequence"/>
</dbReference>
<reference evidence="3" key="1">
    <citation type="submission" date="2020-05" db="EMBL/GenBank/DDBJ databases">
        <title>Mycena genomes resolve the evolution of fungal bioluminescence.</title>
        <authorList>
            <person name="Tsai I.J."/>
        </authorList>
    </citation>
    <scope>NUCLEOTIDE SEQUENCE</scope>
    <source>
        <strain evidence="3">CCC161011</strain>
    </source>
</reference>
<dbReference type="AlphaFoldDB" id="A0A8H6YAL9"/>
<dbReference type="OrthoDB" id="3365698at2759"/>
<evidence type="ECO:0000313" key="3">
    <source>
        <dbReference type="EMBL" id="KAF7356243.1"/>
    </source>
</evidence>
<accession>A0A8H6YAL9</accession>
<protein>
    <submittedName>
        <fullName evidence="3">ABC protein</fullName>
    </submittedName>
</protein>
<proteinExistence type="predicted"/>